<evidence type="ECO:0000313" key="2">
    <source>
        <dbReference type="Proteomes" id="UP000024635"/>
    </source>
</evidence>
<protein>
    <submittedName>
        <fullName evidence="1">Uncharacterized protein</fullName>
    </submittedName>
</protein>
<proteinExistence type="predicted"/>
<dbReference type="Proteomes" id="UP000024635">
    <property type="component" value="Unassembled WGS sequence"/>
</dbReference>
<dbReference type="EMBL" id="JARK01001340">
    <property type="protein sequence ID" value="EYC31015.1"/>
    <property type="molecule type" value="Genomic_DNA"/>
</dbReference>
<reference evidence="2" key="1">
    <citation type="journal article" date="2015" name="Nat. Genet.">
        <title>The genome and transcriptome of the zoonotic hookworm Ancylostoma ceylanicum identify infection-specific gene families.</title>
        <authorList>
            <person name="Schwarz E.M."/>
            <person name="Hu Y."/>
            <person name="Antoshechkin I."/>
            <person name="Miller M.M."/>
            <person name="Sternberg P.W."/>
            <person name="Aroian R.V."/>
        </authorList>
    </citation>
    <scope>NUCLEOTIDE SEQUENCE</scope>
    <source>
        <strain evidence="2">HY135</strain>
    </source>
</reference>
<dbReference type="AlphaFoldDB" id="A0A016VUF2"/>
<keyword evidence="2" id="KW-1185">Reference proteome</keyword>
<comment type="caution">
    <text evidence="1">The sequence shown here is derived from an EMBL/GenBank/DDBJ whole genome shotgun (WGS) entry which is preliminary data.</text>
</comment>
<organism evidence="1 2">
    <name type="scientific">Ancylostoma ceylanicum</name>
    <dbReference type="NCBI Taxonomy" id="53326"/>
    <lineage>
        <taxon>Eukaryota</taxon>
        <taxon>Metazoa</taxon>
        <taxon>Ecdysozoa</taxon>
        <taxon>Nematoda</taxon>
        <taxon>Chromadorea</taxon>
        <taxon>Rhabditida</taxon>
        <taxon>Rhabditina</taxon>
        <taxon>Rhabditomorpha</taxon>
        <taxon>Strongyloidea</taxon>
        <taxon>Ancylostomatidae</taxon>
        <taxon>Ancylostomatinae</taxon>
        <taxon>Ancylostoma</taxon>
    </lineage>
</organism>
<gene>
    <name evidence="1" type="primary">Acey_s0004.g1902</name>
    <name evidence="1" type="ORF">Y032_0004g1902</name>
</gene>
<evidence type="ECO:0000313" key="1">
    <source>
        <dbReference type="EMBL" id="EYC31015.1"/>
    </source>
</evidence>
<name>A0A016VUF2_9BILA</name>
<sequence>MEHVLACPIDKISGDTCFHTQFRDFSCTLPDSAQRGGSECANTSMRFRRSSVYCERSGSAAPILCQTLKDSNEQV</sequence>
<accession>A0A016VUF2</accession>